<dbReference type="RefSeq" id="WP_147189155.1">
    <property type="nucleotide sequence ID" value="NZ_CP042435.1"/>
</dbReference>
<dbReference type="Proteomes" id="UP000321533">
    <property type="component" value="Chromosome"/>
</dbReference>
<keyword evidence="2" id="KW-1185">Reference proteome</keyword>
<proteinExistence type="predicted"/>
<protein>
    <submittedName>
        <fullName evidence="1">Uncharacterized protein</fullName>
    </submittedName>
</protein>
<dbReference type="KEGG" id="pgin:FRZ67_08585"/>
<name>A0A5B8VAL8_9BACT</name>
<evidence type="ECO:0000313" key="2">
    <source>
        <dbReference type="Proteomes" id="UP000321533"/>
    </source>
</evidence>
<gene>
    <name evidence="1" type="ORF">FRZ67_08585</name>
</gene>
<dbReference type="EMBL" id="CP042435">
    <property type="protein sequence ID" value="QEC67348.1"/>
    <property type="molecule type" value="Genomic_DNA"/>
</dbReference>
<accession>A0A5B8VAL8</accession>
<organism evidence="1 2">
    <name type="scientific">Panacibacter ginsenosidivorans</name>
    <dbReference type="NCBI Taxonomy" id="1813871"/>
    <lineage>
        <taxon>Bacteria</taxon>
        <taxon>Pseudomonadati</taxon>
        <taxon>Bacteroidota</taxon>
        <taxon>Chitinophagia</taxon>
        <taxon>Chitinophagales</taxon>
        <taxon>Chitinophagaceae</taxon>
        <taxon>Panacibacter</taxon>
    </lineage>
</organism>
<sequence>MKKEIRLVMESNIKTPAPARIERELKQLKKNLALGFHRGKSLSELKDIISKIHSLEEKLIAFLN</sequence>
<dbReference type="AlphaFoldDB" id="A0A5B8VAL8"/>
<reference evidence="1 2" key="1">
    <citation type="journal article" date="2016" name="Int. J. Syst. Evol. Microbiol.">
        <title>Panacibacter ginsenosidivorans gen. nov., sp. nov., with ginsenoside converting activity isolated from soil of a ginseng field.</title>
        <authorList>
            <person name="Siddiqi M.Z."/>
            <person name="Muhammad Shafi S."/>
            <person name="Choi K.D."/>
            <person name="Im W.T."/>
        </authorList>
    </citation>
    <scope>NUCLEOTIDE SEQUENCE [LARGE SCALE GENOMIC DNA]</scope>
    <source>
        <strain evidence="1 2">Gsoil1550</strain>
    </source>
</reference>
<evidence type="ECO:0000313" key="1">
    <source>
        <dbReference type="EMBL" id="QEC67348.1"/>
    </source>
</evidence>